<dbReference type="VEuPathDB" id="AmoebaDB:DICPUDRAFT_152989"/>
<dbReference type="EMBL" id="GL871084">
    <property type="protein sequence ID" value="EGC34754.1"/>
    <property type="molecule type" value="Genomic_DNA"/>
</dbReference>
<dbReference type="AlphaFoldDB" id="F0ZMS7"/>
<gene>
    <name evidence="1" type="ORF">DICPUDRAFT_152989</name>
</gene>
<dbReference type="KEGG" id="dpp:DICPUDRAFT_152989"/>
<reference evidence="2" key="1">
    <citation type="journal article" date="2011" name="Genome Biol.">
        <title>Comparative genomics of the social amoebae Dictyostelium discoideum and Dictyostelium purpureum.</title>
        <authorList>
            <consortium name="US DOE Joint Genome Institute (JGI-PGF)"/>
            <person name="Sucgang R."/>
            <person name="Kuo A."/>
            <person name="Tian X."/>
            <person name="Salerno W."/>
            <person name="Parikh A."/>
            <person name="Feasley C.L."/>
            <person name="Dalin E."/>
            <person name="Tu H."/>
            <person name="Huang E."/>
            <person name="Barry K."/>
            <person name="Lindquist E."/>
            <person name="Shapiro H."/>
            <person name="Bruce D."/>
            <person name="Schmutz J."/>
            <person name="Salamov A."/>
            <person name="Fey P."/>
            <person name="Gaudet P."/>
            <person name="Anjard C."/>
            <person name="Babu M.M."/>
            <person name="Basu S."/>
            <person name="Bushmanova Y."/>
            <person name="van der Wel H."/>
            <person name="Katoh-Kurasawa M."/>
            <person name="Dinh C."/>
            <person name="Coutinho P.M."/>
            <person name="Saito T."/>
            <person name="Elias M."/>
            <person name="Schaap P."/>
            <person name="Kay R.R."/>
            <person name="Henrissat B."/>
            <person name="Eichinger L."/>
            <person name="Rivero F."/>
            <person name="Putnam N.H."/>
            <person name="West C.M."/>
            <person name="Loomis W.F."/>
            <person name="Chisholm R.L."/>
            <person name="Shaulsky G."/>
            <person name="Strassmann J.E."/>
            <person name="Queller D.C."/>
            <person name="Kuspa A."/>
            <person name="Grigoriev I.V."/>
        </authorList>
    </citation>
    <scope>NUCLEOTIDE SEQUENCE [LARGE SCALE GENOMIC DNA]</scope>
    <source>
        <strain evidence="2">QSDP1</strain>
    </source>
</reference>
<accession>F0ZMS7</accession>
<sequence>MKTYFHTNRITINNKSINKKYRVTINLENELNNEAAEFIKKFQHSPNLDGLYYGTIKINDNNNHFEDEIACFFIISKANQNKSLIELLKVNNNTIDGLEKSLFLKDIYIDPLYSGNLFYFISILKSLKISHQCKYKSFYISTKSGLTSTWINLEKVGFKRVYDKNPNKNQPTNTLNHWASKEKSFLYKYDMNEANKDWDELINNALSTEFEIFWKQFSSQYNIKSKL</sequence>
<dbReference type="RefSeq" id="XP_003288716.1">
    <property type="nucleotide sequence ID" value="XM_003288668.1"/>
</dbReference>
<name>F0ZMS7_DICPU</name>
<evidence type="ECO:0000313" key="2">
    <source>
        <dbReference type="Proteomes" id="UP000001064"/>
    </source>
</evidence>
<dbReference type="Proteomes" id="UP000001064">
    <property type="component" value="Unassembled WGS sequence"/>
</dbReference>
<protein>
    <submittedName>
        <fullName evidence="1">Uncharacterized protein</fullName>
    </submittedName>
</protein>
<keyword evidence="2" id="KW-1185">Reference proteome</keyword>
<organism evidence="1 2">
    <name type="scientific">Dictyostelium purpureum</name>
    <name type="common">Slime mold</name>
    <dbReference type="NCBI Taxonomy" id="5786"/>
    <lineage>
        <taxon>Eukaryota</taxon>
        <taxon>Amoebozoa</taxon>
        <taxon>Evosea</taxon>
        <taxon>Eumycetozoa</taxon>
        <taxon>Dictyostelia</taxon>
        <taxon>Dictyosteliales</taxon>
        <taxon>Dictyosteliaceae</taxon>
        <taxon>Dictyostelium</taxon>
    </lineage>
</organism>
<proteinExistence type="predicted"/>
<dbReference type="InParanoid" id="F0ZMS7"/>
<evidence type="ECO:0000313" key="1">
    <source>
        <dbReference type="EMBL" id="EGC34754.1"/>
    </source>
</evidence>
<dbReference type="GeneID" id="10499170"/>